<dbReference type="AlphaFoldDB" id="A0A9Y2MQN6"/>
<dbReference type="KEGG" id="acab:QRX50_39765"/>
<sequence length="75" mass="8211">MSTQTLGALAPEQPDTPFGHLEDRLSRDFAAIGAESVHDFVQRERARFTDAPIQAFVPILVERAVRAALGRPQPA</sequence>
<protein>
    <submittedName>
        <fullName evidence="1">Uncharacterized protein</fullName>
    </submittedName>
</protein>
<dbReference type="RefSeq" id="WP_285968226.1">
    <property type="nucleotide sequence ID" value="NZ_CP127294.1"/>
</dbReference>
<accession>A0A9Y2MQN6</accession>
<reference evidence="1 2" key="1">
    <citation type="submission" date="2023-06" db="EMBL/GenBank/DDBJ databases">
        <authorList>
            <person name="Oyuntsetseg B."/>
            <person name="Kim S.B."/>
        </authorList>
    </citation>
    <scope>NUCLEOTIDE SEQUENCE [LARGE SCALE GENOMIC DNA]</scope>
    <source>
        <strain evidence="1 2">2-15</strain>
    </source>
</reference>
<dbReference type="EMBL" id="CP127294">
    <property type="protein sequence ID" value="WIX77485.1"/>
    <property type="molecule type" value="Genomic_DNA"/>
</dbReference>
<gene>
    <name evidence="1" type="ORF">QRX50_39765</name>
</gene>
<proteinExistence type="predicted"/>
<evidence type="ECO:0000313" key="2">
    <source>
        <dbReference type="Proteomes" id="UP001236014"/>
    </source>
</evidence>
<dbReference type="NCBIfam" id="NF046112">
    <property type="entry name" value="MSMEG_6209_Nter"/>
    <property type="match status" value="1"/>
</dbReference>
<name>A0A9Y2MQN6_9PSEU</name>
<dbReference type="Gene3D" id="1.10.8.1060">
    <property type="entry name" value="Corynebacterium glutamicum thioredoxin-dependent arsenate reductase, N-terminal domain"/>
    <property type="match status" value="1"/>
</dbReference>
<dbReference type="Proteomes" id="UP001236014">
    <property type="component" value="Chromosome"/>
</dbReference>
<keyword evidence="2" id="KW-1185">Reference proteome</keyword>
<organism evidence="1 2">
    <name type="scientific">Amycolatopsis carbonis</name>
    <dbReference type="NCBI Taxonomy" id="715471"/>
    <lineage>
        <taxon>Bacteria</taxon>
        <taxon>Bacillati</taxon>
        <taxon>Actinomycetota</taxon>
        <taxon>Actinomycetes</taxon>
        <taxon>Pseudonocardiales</taxon>
        <taxon>Pseudonocardiaceae</taxon>
        <taxon>Amycolatopsis</taxon>
    </lineage>
</organism>
<evidence type="ECO:0000313" key="1">
    <source>
        <dbReference type="EMBL" id="WIX77485.1"/>
    </source>
</evidence>